<keyword evidence="4" id="KW-0677">Repeat</keyword>
<feature type="domain" description="TRAF-type" evidence="10">
    <location>
        <begin position="166"/>
        <end position="223"/>
    </location>
</feature>
<dbReference type="InterPro" id="IPR008974">
    <property type="entry name" value="TRAF-like"/>
</dbReference>
<evidence type="ECO:0000256" key="3">
    <source>
        <dbReference type="ARBA" id="ARBA00022723"/>
    </source>
</evidence>
<dbReference type="InterPro" id="IPR001293">
    <property type="entry name" value="Znf_TRAF"/>
</dbReference>
<dbReference type="PROSITE" id="PS00518">
    <property type="entry name" value="ZF_RING_1"/>
    <property type="match status" value="1"/>
</dbReference>
<dbReference type="InterPro" id="IPR049342">
    <property type="entry name" value="TRAF1-6_MATH_dom"/>
</dbReference>
<dbReference type="SMART" id="SM00061">
    <property type="entry name" value="MATH"/>
    <property type="match status" value="1"/>
</dbReference>
<evidence type="ECO:0000256" key="6">
    <source>
        <dbReference type="ARBA" id="ARBA00022833"/>
    </source>
</evidence>
<gene>
    <name evidence="12" type="primary">LOC100207212</name>
</gene>
<dbReference type="Pfam" id="PF21355">
    <property type="entry name" value="TRAF-mep_MATH"/>
    <property type="match status" value="1"/>
</dbReference>
<dbReference type="InterPro" id="IPR001841">
    <property type="entry name" value="Znf_RING"/>
</dbReference>
<dbReference type="InterPro" id="IPR002083">
    <property type="entry name" value="MATH/TRAF_dom"/>
</dbReference>
<feature type="domain" description="TRAF-type" evidence="10">
    <location>
        <begin position="112"/>
        <end position="158"/>
    </location>
</feature>
<dbReference type="Gene3D" id="3.30.40.10">
    <property type="entry name" value="Zinc/RING finger domain, C3HC4 (zinc finger)"/>
    <property type="match status" value="3"/>
</dbReference>
<keyword evidence="5 7" id="KW-0863">Zinc-finger</keyword>
<evidence type="ECO:0000256" key="7">
    <source>
        <dbReference type="PROSITE-ProRule" id="PRU00207"/>
    </source>
</evidence>
<feature type="domain" description="MATH" evidence="9">
    <location>
        <begin position="252"/>
        <end position="402"/>
    </location>
</feature>
<feature type="zinc finger region" description="TRAF-type" evidence="7">
    <location>
        <begin position="166"/>
        <end position="223"/>
    </location>
</feature>
<keyword evidence="2" id="KW-0963">Cytoplasm</keyword>
<evidence type="ECO:0000259" key="10">
    <source>
        <dbReference type="PROSITE" id="PS50145"/>
    </source>
</evidence>
<organism evidence="11 12">
    <name type="scientific">Hydra vulgaris</name>
    <name type="common">Hydra</name>
    <name type="synonym">Hydra attenuata</name>
    <dbReference type="NCBI Taxonomy" id="6087"/>
    <lineage>
        <taxon>Eukaryota</taxon>
        <taxon>Metazoa</taxon>
        <taxon>Cnidaria</taxon>
        <taxon>Hydrozoa</taxon>
        <taxon>Hydroidolina</taxon>
        <taxon>Anthoathecata</taxon>
        <taxon>Aplanulata</taxon>
        <taxon>Hydridae</taxon>
        <taxon>Hydra</taxon>
    </lineage>
</organism>
<dbReference type="SMART" id="SM00184">
    <property type="entry name" value="RING"/>
    <property type="match status" value="1"/>
</dbReference>
<dbReference type="PANTHER" id="PTHR10131:SF148">
    <property type="entry name" value="TNF RECEPTOR-ASSOCIATED FACTOR"/>
    <property type="match status" value="1"/>
</dbReference>
<dbReference type="SUPFAM" id="SSF57850">
    <property type="entry name" value="RING/U-box"/>
    <property type="match status" value="1"/>
</dbReference>
<reference evidence="12" key="1">
    <citation type="submission" date="2025-08" db="UniProtKB">
        <authorList>
            <consortium name="RefSeq"/>
        </authorList>
    </citation>
    <scope>IDENTIFICATION</scope>
</reference>
<dbReference type="InterPro" id="IPR013083">
    <property type="entry name" value="Znf_RING/FYVE/PHD"/>
</dbReference>
<comment type="subcellular location">
    <subcellularLocation>
        <location evidence="1">Cytoplasm</location>
    </subcellularLocation>
</comment>
<keyword evidence="11" id="KW-1185">Reference proteome</keyword>
<evidence type="ECO:0000259" key="8">
    <source>
        <dbReference type="PROSITE" id="PS50089"/>
    </source>
</evidence>
<dbReference type="PIRSF" id="PIRSF015614">
    <property type="entry name" value="TRAF"/>
    <property type="match status" value="1"/>
</dbReference>
<feature type="domain" description="RING-type" evidence="8">
    <location>
        <begin position="27"/>
        <end position="68"/>
    </location>
</feature>
<keyword evidence="12" id="KW-0675">Receptor</keyword>
<dbReference type="InterPro" id="IPR027370">
    <property type="entry name" value="Znf-RING_euk"/>
</dbReference>
<dbReference type="SUPFAM" id="SSF49599">
    <property type="entry name" value="TRAF domain-like"/>
    <property type="match status" value="3"/>
</dbReference>
<dbReference type="Gene3D" id="2.60.210.10">
    <property type="entry name" value="Apoptosis, Tumor Necrosis Factor Receptor Associated Protein 2, Chain A"/>
    <property type="match status" value="1"/>
</dbReference>
<protein>
    <submittedName>
        <fullName evidence="12">TNF receptor-associated factor 5 isoform X3</fullName>
    </submittedName>
</protein>
<evidence type="ECO:0000256" key="1">
    <source>
        <dbReference type="ARBA" id="ARBA00004496"/>
    </source>
</evidence>
<evidence type="ECO:0000256" key="2">
    <source>
        <dbReference type="ARBA" id="ARBA00022490"/>
    </source>
</evidence>
<evidence type="ECO:0000313" key="12">
    <source>
        <dbReference type="RefSeq" id="XP_065666128.1"/>
    </source>
</evidence>
<evidence type="ECO:0000259" key="9">
    <source>
        <dbReference type="PROSITE" id="PS50144"/>
    </source>
</evidence>
<evidence type="ECO:0000256" key="4">
    <source>
        <dbReference type="ARBA" id="ARBA00022737"/>
    </source>
</evidence>
<dbReference type="InterPro" id="IPR012227">
    <property type="entry name" value="TNF_rcpt-assoc_TRAF_met"/>
</dbReference>
<sequence length="410" mass="47357">MDSVDHRPDVGGYDAVFINPLQSDYECPICQCAFRDPVQIEECGHRFCLSCINEIKKQKGTLKCPLDRQLINIEKMFLDKAVKRAILSLIVKCHNFSRNCEWTGELGFIEEHVKSCPYENIVCPNELCQDLFPRATLSQHLEQRCKFRSVFCQFCSEKYIHKDVKSHLKHCKKFPMECVNKCEKKDIPREKMASHLEECPFSIALCPFSEIGCEFSGKKDVLENHVTSAVNDHLSLAMTKLLIHECRFVCTNGIFVWAVPNFRVQFETAKISEEDKAVYSHPFYTAQYGYKLRIKVYLNGRDRGKGTHISLYLIIMKGDYDNLLDWPFNHKITFYLLDQSVHRKHKVHQLSPNRSLPNVRAVFNQPTSRENLGIGNPSFVSHESMIAGGYIKDDTLFIKCEIEPVNNNTK</sequence>
<dbReference type="PANTHER" id="PTHR10131">
    <property type="entry name" value="TNF RECEPTOR ASSOCIATED FACTOR"/>
    <property type="match status" value="1"/>
</dbReference>
<dbReference type="Proteomes" id="UP001652625">
    <property type="component" value="Chromosome 11"/>
</dbReference>
<dbReference type="Pfam" id="PF02176">
    <property type="entry name" value="zf-TRAF"/>
    <property type="match status" value="1"/>
</dbReference>
<dbReference type="RefSeq" id="XP_065666128.1">
    <property type="nucleotide sequence ID" value="XM_065810056.1"/>
</dbReference>
<dbReference type="GeneID" id="100207212"/>
<dbReference type="PROSITE" id="PS50145">
    <property type="entry name" value="ZF_TRAF"/>
    <property type="match status" value="2"/>
</dbReference>
<evidence type="ECO:0000313" key="11">
    <source>
        <dbReference type="Proteomes" id="UP001652625"/>
    </source>
</evidence>
<keyword evidence="3 7" id="KW-0479">Metal-binding</keyword>
<name>A0ABM4CW29_HYDVU</name>
<evidence type="ECO:0000256" key="5">
    <source>
        <dbReference type="ARBA" id="ARBA00022771"/>
    </source>
</evidence>
<accession>A0ABM4CW29</accession>
<dbReference type="CDD" id="cd00270">
    <property type="entry name" value="MATH_TRAF_C"/>
    <property type="match status" value="1"/>
</dbReference>
<dbReference type="PROSITE" id="PS50144">
    <property type="entry name" value="MATH"/>
    <property type="match status" value="1"/>
</dbReference>
<dbReference type="PROSITE" id="PS50089">
    <property type="entry name" value="ZF_RING_2"/>
    <property type="match status" value="1"/>
</dbReference>
<keyword evidence="6 7" id="KW-0862">Zinc</keyword>
<feature type="zinc finger region" description="TRAF-type" evidence="7">
    <location>
        <begin position="112"/>
        <end position="158"/>
    </location>
</feature>
<dbReference type="Pfam" id="PF13445">
    <property type="entry name" value="zf-RING_UBOX"/>
    <property type="match status" value="1"/>
</dbReference>
<proteinExistence type="predicted"/>
<dbReference type="InterPro" id="IPR017907">
    <property type="entry name" value="Znf_RING_CS"/>
</dbReference>